<keyword evidence="2" id="KW-1185">Reference proteome</keyword>
<comment type="caution">
    <text evidence="1">The sequence shown here is derived from an EMBL/GenBank/DDBJ whole genome shotgun (WGS) entry which is preliminary data.</text>
</comment>
<reference evidence="1 2" key="1">
    <citation type="journal article" date="2012" name="ISME J.">
        <title>Nitrification expanded: discovery, physiology and genomics of a nitrite-oxidizing bacterium from the phylum Chloroflexi.</title>
        <authorList>
            <person name="Sorokin D.Y."/>
            <person name="Lucker S."/>
            <person name="Vejmelkova D."/>
            <person name="Kostrikina N.A."/>
            <person name="Kleerebezem R."/>
            <person name="Rijpstra W.I."/>
            <person name="Damste J.S."/>
            <person name="Le Paslier D."/>
            <person name="Muyzer G."/>
            <person name="Wagner M."/>
            <person name="van Loosdrecht M.C."/>
            <person name="Daims H."/>
        </authorList>
    </citation>
    <scope>NUCLEOTIDE SEQUENCE [LARGE SCALE GENOMIC DNA]</scope>
    <source>
        <strain evidence="2">none</strain>
    </source>
</reference>
<evidence type="ECO:0000313" key="2">
    <source>
        <dbReference type="Proteomes" id="UP000004221"/>
    </source>
</evidence>
<proteinExistence type="predicted"/>
<gene>
    <name evidence="1" type="ORF">NITHO_4970005</name>
</gene>
<evidence type="ECO:0000313" key="1">
    <source>
        <dbReference type="EMBL" id="CCF85434.1"/>
    </source>
</evidence>
<organism evidence="1 2">
    <name type="scientific">Nitrolancea hollandica Lb</name>
    <dbReference type="NCBI Taxonomy" id="1129897"/>
    <lineage>
        <taxon>Bacteria</taxon>
        <taxon>Pseudomonadati</taxon>
        <taxon>Thermomicrobiota</taxon>
        <taxon>Thermomicrobia</taxon>
        <taxon>Sphaerobacterales</taxon>
        <taxon>Sphaerobacterineae</taxon>
        <taxon>Sphaerobacteraceae</taxon>
        <taxon>Nitrolancea</taxon>
    </lineage>
</organism>
<dbReference type="EMBL" id="CAGS01000442">
    <property type="protein sequence ID" value="CCF85434.1"/>
    <property type="molecule type" value="Genomic_DNA"/>
</dbReference>
<dbReference type="Proteomes" id="UP000004221">
    <property type="component" value="Unassembled WGS sequence"/>
</dbReference>
<sequence length="188" mass="21521">MPEHRHRRCPWLTRSLRALWALLACRVHTFRQALHRYWKWRRRPVEVLIADRLQRRRLEQTLRRGLRRLEHALGEAWSTEIAVIVQQVITTDHQLAGCYQTELRSNGVRLTLIRLALEVDGRRLSIDELLAVLAEASIGVALQQRGSPSVLVPVEPTPVQPASRNITALRPDPLVAHPHGARATDHVA</sequence>
<protein>
    <submittedName>
        <fullName evidence="1">Uncharacterized protein</fullName>
    </submittedName>
</protein>
<dbReference type="AlphaFoldDB" id="I4EL72"/>
<dbReference type="RefSeq" id="WP_008480329.1">
    <property type="nucleotide sequence ID" value="NZ_CAGS01000442.1"/>
</dbReference>
<accession>I4EL72</accession>
<name>I4EL72_9BACT</name>